<sequence length="79" mass="8939">MNSQICIDLASRCISVTVFDYEGKKVKEFNCCNIESVELSGLVRLTFNERIIKDIMCLVLESLSIEFELKGSTLKIKTS</sequence>
<dbReference type="EMBL" id="DTCK01000041">
    <property type="protein sequence ID" value="HGQ36525.1"/>
    <property type="molecule type" value="Genomic_DNA"/>
</dbReference>
<protein>
    <submittedName>
        <fullName evidence="2">Uncharacterized protein</fullName>
    </submittedName>
</protein>
<organism evidence="2">
    <name type="scientific">Ignisphaera aggregans</name>
    <dbReference type="NCBI Taxonomy" id="334771"/>
    <lineage>
        <taxon>Archaea</taxon>
        <taxon>Thermoproteota</taxon>
        <taxon>Thermoprotei</taxon>
        <taxon>Desulfurococcales</taxon>
        <taxon>Desulfurococcaceae</taxon>
        <taxon>Ignisphaera</taxon>
    </lineage>
</organism>
<comment type="caution">
    <text evidence="2">The sequence shown here is derived from an EMBL/GenBank/DDBJ whole genome shotgun (WGS) entry which is preliminary data.</text>
</comment>
<name>A0A7C4NL51_9CREN</name>
<evidence type="ECO:0000313" key="2">
    <source>
        <dbReference type="EMBL" id="HGQ64745.1"/>
    </source>
</evidence>
<dbReference type="EMBL" id="DTBD01000050">
    <property type="protein sequence ID" value="HGQ64745.1"/>
    <property type="molecule type" value="Genomic_DNA"/>
</dbReference>
<dbReference type="AlphaFoldDB" id="A0A7C4NL51"/>
<accession>A0A7C4NL51</accession>
<reference evidence="2" key="1">
    <citation type="journal article" date="2020" name="mSystems">
        <title>Genome- and Community-Level Interaction Insights into Carbon Utilization and Element Cycling Functions of Hydrothermarchaeota in Hydrothermal Sediment.</title>
        <authorList>
            <person name="Zhou Z."/>
            <person name="Liu Y."/>
            <person name="Xu W."/>
            <person name="Pan J."/>
            <person name="Luo Z.H."/>
            <person name="Li M."/>
        </authorList>
    </citation>
    <scope>NUCLEOTIDE SEQUENCE [LARGE SCALE GENOMIC DNA]</scope>
    <source>
        <strain evidence="2">SpSt-637</strain>
        <strain evidence="1">SpSt-667</strain>
    </source>
</reference>
<proteinExistence type="predicted"/>
<gene>
    <name evidence="2" type="ORF">ENU08_05815</name>
    <name evidence="1" type="ORF">ENU41_07650</name>
</gene>
<evidence type="ECO:0000313" key="1">
    <source>
        <dbReference type="EMBL" id="HGQ36525.1"/>
    </source>
</evidence>